<dbReference type="InterPro" id="IPR036909">
    <property type="entry name" value="Cyt_c-like_dom_sf"/>
</dbReference>
<accession>A0AAW3FIH7</accession>
<evidence type="ECO:0000313" key="8">
    <source>
        <dbReference type="Proteomes" id="UP000029533"/>
    </source>
</evidence>
<dbReference type="PANTHER" id="PTHR30600">
    <property type="entry name" value="CYTOCHROME C PEROXIDASE-RELATED"/>
    <property type="match status" value="1"/>
</dbReference>
<organism evidence="7 8">
    <name type="scientific">Prevotella histicola JCM 15637 = DNF00424</name>
    <dbReference type="NCBI Taxonomy" id="1236504"/>
    <lineage>
        <taxon>Bacteria</taxon>
        <taxon>Pseudomonadati</taxon>
        <taxon>Bacteroidota</taxon>
        <taxon>Bacteroidia</taxon>
        <taxon>Bacteroidales</taxon>
        <taxon>Prevotellaceae</taxon>
        <taxon>Prevotella</taxon>
    </lineage>
</organism>
<dbReference type="EMBL" id="JRNJ01000021">
    <property type="protein sequence ID" value="KGF30035.1"/>
    <property type="molecule type" value="Genomic_DNA"/>
</dbReference>
<feature type="chain" id="PRO_5043991420" description="Cytochrome c domain-containing protein" evidence="5">
    <location>
        <begin position="21"/>
        <end position="567"/>
    </location>
</feature>
<dbReference type="InterPro" id="IPR051395">
    <property type="entry name" value="Cytochrome_c_Peroxidase/MauG"/>
</dbReference>
<dbReference type="GO" id="GO:0020037">
    <property type="term" value="F:heme binding"/>
    <property type="evidence" value="ECO:0007669"/>
    <property type="project" value="InterPro"/>
</dbReference>
<keyword evidence="3 4" id="KW-0408">Iron</keyword>
<dbReference type="Pfam" id="PF06537">
    <property type="entry name" value="DHOR"/>
    <property type="match status" value="1"/>
</dbReference>
<dbReference type="PROSITE" id="PS51257">
    <property type="entry name" value="PROKAR_LIPOPROTEIN"/>
    <property type="match status" value="1"/>
</dbReference>
<dbReference type="PROSITE" id="PS51007">
    <property type="entry name" value="CYTC"/>
    <property type="match status" value="1"/>
</dbReference>
<sequence>MRHNSYSIFLLAGALLCLFAACSDDNVSQEPPPSPKGSEPDTKYIGHVVGNFSADEWYPAGKLGTTENTAAGCYEDNTPAIDEQGLTDLFNQGDMMVSAKYTLSTEPYKGWGPVASRRSCEYCHSGGYAHGHSRDNMDPVKGNGYIVSVYTPDSPGSNNGTPINQLTTFTMLQAVEPFLPPVDPKQIHITWHDVTSMPSGLPMQFPDGEKYNLRYPSVSIPQSAFNTDPVPSNYEVRLIASCNFQGLGLIDAISNEDLKKQYESEGRFVELNPEFFDNTTKQLKPEAWAEDAFGNKFVKRFNYDLLDGCLENDVALWDELNILRSDIKHICSTEPWAKAMSENENVISYIQQHGSDPNSYVHPYYNDGTREGIKKAVRYLLSPSDNVNLYNNPYFNFKPEMSDDAYHAFMVWHRGLAVPRARNLNDKDVQRGKELFTGELGCAHCHKASWTTGADNHGSSVILGNKQLPKYANQKIYPYSDFIQHKLDMKNDIHGSWCRTTPLWGRGLSLINSGAEDRLHDARARNEIEAIMWHAYSKNSQAYNAALKFYNLPKKDRDAVVKFIRSI</sequence>
<dbReference type="InterPro" id="IPR010538">
    <property type="entry name" value="DHOR"/>
</dbReference>
<dbReference type="GO" id="GO:0004130">
    <property type="term" value="F:cytochrome-c peroxidase activity"/>
    <property type="evidence" value="ECO:0007669"/>
    <property type="project" value="TreeGrafter"/>
</dbReference>
<reference evidence="7 8" key="1">
    <citation type="submission" date="2014-07" db="EMBL/GenBank/DDBJ databases">
        <authorList>
            <person name="McCorrison J."/>
            <person name="Sanka R."/>
            <person name="Torralba M."/>
            <person name="Gillis M."/>
            <person name="Haft D.H."/>
            <person name="Methe B."/>
            <person name="Sutton G."/>
            <person name="Nelson K.E."/>
        </authorList>
    </citation>
    <scope>NUCLEOTIDE SEQUENCE [LARGE SCALE GENOMIC DNA]</scope>
    <source>
        <strain evidence="7 8">DNF00424</strain>
    </source>
</reference>
<keyword evidence="5" id="KW-0732">Signal</keyword>
<dbReference type="PANTHER" id="PTHR30600:SF4">
    <property type="entry name" value="CYTOCHROME C DOMAIN-CONTAINING PROTEIN"/>
    <property type="match status" value="1"/>
</dbReference>
<evidence type="ECO:0000256" key="5">
    <source>
        <dbReference type="SAM" id="SignalP"/>
    </source>
</evidence>
<evidence type="ECO:0000256" key="4">
    <source>
        <dbReference type="PROSITE-ProRule" id="PRU00433"/>
    </source>
</evidence>
<dbReference type="Gene3D" id="1.10.760.10">
    <property type="entry name" value="Cytochrome c-like domain"/>
    <property type="match status" value="1"/>
</dbReference>
<comment type="caution">
    <text evidence="7">The sequence shown here is derived from an EMBL/GenBank/DDBJ whole genome shotgun (WGS) entry which is preliminary data.</text>
</comment>
<evidence type="ECO:0000256" key="3">
    <source>
        <dbReference type="ARBA" id="ARBA00023004"/>
    </source>
</evidence>
<dbReference type="SUPFAM" id="SSF46626">
    <property type="entry name" value="Cytochrome c"/>
    <property type="match status" value="1"/>
</dbReference>
<keyword evidence="2 4" id="KW-0479">Metal-binding</keyword>
<evidence type="ECO:0000256" key="1">
    <source>
        <dbReference type="ARBA" id="ARBA00022617"/>
    </source>
</evidence>
<proteinExistence type="predicted"/>
<dbReference type="AlphaFoldDB" id="A0AAW3FIH7"/>
<protein>
    <recommendedName>
        <fullName evidence="6">Cytochrome c domain-containing protein</fullName>
    </recommendedName>
</protein>
<dbReference type="GO" id="GO:0046872">
    <property type="term" value="F:metal ion binding"/>
    <property type="evidence" value="ECO:0007669"/>
    <property type="project" value="UniProtKB-KW"/>
</dbReference>
<gene>
    <name evidence="7" type="ORF">HMPREF2132_01390</name>
</gene>
<dbReference type="InterPro" id="IPR009056">
    <property type="entry name" value="Cyt_c-like_dom"/>
</dbReference>
<dbReference type="Proteomes" id="UP000029533">
    <property type="component" value="Unassembled WGS sequence"/>
</dbReference>
<evidence type="ECO:0000313" key="7">
    <source>
        <dbReference type="EMBL" id="KGF30035.1"/>
    </source>
</evidence>
<feature type="domain" description="Cytochrome c" evidence="6">
    <location>
        <begin position="427"/>
        <end position="567"/>
    </location>
</feature>
<dbReference type="RefSeq" id="WP_036868318.1">
    <property type="nucleotide sequence ID" value="NZ_JRNJ01000021.1"/>
</dbReference>
<evidence type="ECO:0000256" key="2">
    <source>
        <dbReference type="ARBA" id="ARBA00022723"/>
    </source>
</evidence>
<keyword evidence="1 4" id="KW-0349">Heme</keyword>
<feature type="signal peptide" evidence="5">
    <location>
        <begin position="1"/>
        <end position="20"/>
    </location>
</feature>
<dbReference type="GO" id="GO:0009055">
    <property type="term" value="F:electron transfer activity"/>
    <property type="evidence" value="ECO:0007669"/>
    <property type="project" value="InterPro"/>
</dbReference>
<name>A0AAW3FIH7_9BACT</name>
<evidence type="ECO:0000259" key="6">
    <source>
        <dbReference type="PROSITE" id="PS51007"/>
    </source>
</evidence>